<protein>
    <recommendedName>
        <fullName evidence="1">Lipid A deacylase</fullName>
        <ecNumber evidence="1">3.1.1.77</ecNumber>
    </recommendedName>
    <alternativeName>
        <fullName evidence="1">LPS 3-O-deacylase</fullName>
    </alternativeName>
    <alternativeName>
        <fullName evidence="1">Outer membrane enzyme</fullName>
    </alternativeName>
</protein>
<keyword evidence="4" id="KW-0732">Signal</keyword>
<feature type="chain" id="PRO_5012466020" description="Lipid A deacylase" evidence="4">
    <location>
        <begin position="32"/>
        <end position="187"/>
    </location>
</feature>
<comment type="subcellular location">
    <subcellularLocation>
        <location evidence="1">Cell outer membrane</location>
        <topology evidence="1">Multi-pass membrane protein</topology>
    </subcellularLocation>
</comment>
<accession>A0A225MB08</accession>
<dbReference type="Pfam" id="PF09411">
    <property type="entry name" value="PagL"/>
    <property type="match status" value="1"/>
</dbReference>
<dbReference type="InterPro" id="IPR018550">
    <property type="entry name" value="Lipid-A_deacylase-rel"/>
</dbReference>
<keyword evidence="6" id="KW-1185">Reference proteome</keyword>
<organism evidence="5 6">
    <name type="scientific">Candidimonas nitroreducens</name>
    <dbReference type="NCBI Taxonomy" id="683354"/>
    <lineage>
        <taxon>Bacteria</taxon>
        <taxon>Pseudomonadati</taxon>
        <taxon>Pseudomonadota</taxon>
        <taxon>Betaproteobacteria</taxon>
        <taxon>Burkholderiales</taxon>
        <taxon>Alcaligenaceae</taxon>
        <taxon>Candidimonas</taxon>
    </lineage>
</organism>
<dbReference type="PIRSF" id="PIRSF029681">
    <property type="entry name" value="PagL"/>
    <property type="match status" value="1"/>
</dbReference>
<gene>
    <name evidence="5" type="ORF">CEY11_15615</name>
</gene>
<name>A0A225MB08_9BURK</name>
<keyword evidence="1" id="KW-0998">Cell outer membrane</keyword>
<feature type="signal peptide" evidence="4">
    <location>
        <begin position="1"/>
        <end position="31"/>
    </location>
</feature>
<keyword evidence="1 5" id="KW-0378">Hydrolase</keyword>
<comment type="caution">
    <text evidence="5">The sequence shown here is derived from an EMBL/GenBank/DDBJ whole genome shotgun (WGS) entry which is preliminary data.</text>
</comment>
<dbReference type="GO" id="GO:0050528">
    <property type="term" value="F:acyloxyacyl hydrolase activity"/>
    <property type="evidence" value="ECO:0007669"/>
    <property type="project" value="UniProtKB-EC"/>
</dbReference>
<reference evidence="6" key="1">
    <citation type="submission" date="2017-06" db="EMBL/GenBank/DDBJ databases">
        <title>Herbaspirillum phytohormonus sp. nov., isolated from the root nodule of Robinia pseudoacacia in lead-zinc mine.</title>
        <authorList>
            <person name="Fan M."/>
            <person name="Lin Y."/>
        </authorList>
    </citation>
    <scope>NUCLEOTIDE SEQUENCE [LARGE SCALE GENOMIC DNA]</scope>
    <source>
        <strain evidence="6">SC-089</strain>
    </source>
</reference>
<feature type="site" description="Critical for activity" evidence="3">
    <location>
        <position position="166"/>
    </location>
</feature>
<dbReference type="AlphaFoldDB" id="A0A225MB08"/>
<evidence type="ECO:0000256" key="1">
    <source>
        <dbReference type="PIRNR" id="PIRNR029681"/>
    </source>
</evidence>
<dbReference type="GO" id="GO:0009279">
    <property type="term" value="C:cell outer membrane"/>
    <property type="evidence" value="ECO:0007669"/>
    <property type="project" value="UniProtKB-SubCell"/>
</dbReference>
<evidence type="ECO:0000313" key="5">
    <source>
        <dbReference type="EMBL" id="OWT58396.1"/>
    </source>
</evidence>
<dbReference type="SUPFAM" id="SSF56925">
    <property type="entry name" value="OMPA-like"/>
    <property type="match status" value="1"/>
</dbReference>
<evidence type="ECO:0000256" key="3">
    <source>
        <dbReference type="PIRSR" id="PIRSR029681-2"/>
    </source>
</evidence>
<dbReference type="Gene3D" id="2.40.160.20">
    <property type="match status" value="1"/>
</dbReference>
<feature type="active site" description="Charge relay system" evidence="2">
    <location>
        <position position="163"/>
    </location>
</feature>
<dbReference type="OrthoDB" id="5297282at2"/>
<sequence length="187" mass="21038">MRCDRVVRNRKSLLYRYAALLLLGVCPLAHAGQFGLQLAGAAADRHDIQKLDLGLVWDPGLNWWDTGDWHFSLVGEVHLAYWHTHGAHPAIYEAGVAPMLRFIKDTGSVRPYVELGAGLRVLSHARVSDAYTLSSAFQFTEIIGVGAQFGRRQQYQVGLRYQHISNADIKQPNPGIDFTQLYVQYNF</sequence>
<dbReference type="EMBL" id="NJIH01000008">
    <property type="protein sequence ID" value="OWT58396.1"/>
    <property type="molecule type" value="Genomic_DNA"/>
</dbReference>
<evidence type="ECO:0000256" key="4">
    <source>
        <dbReference type="SAM" id="SignalP"/>
    </source>
</evidence>
<comment type="subunit">
    <text evidence="1">Homodimer.</text>
</comment>
<comment type="similarity">
    <text evidence="1">Belongs to the PagL family.</text>
</comment>
<comment type="function">
    <text evidence="1">Has lipid A 3-O-deacylase activity. Hydrolyzes the ester bond at the 3 position of lipid A, a bioactive component of lipopolysaccharide (LPS), thereby releasing the primary fatty acyl moiety.</text>
</comment>
<proteinExistence type="inferred from homology"/>
<dbReference type="EC" id="3.1.1.77" evidence="1"/>
<feature type="active site" description="Charge relay system" evidence="2">
    <location>
        <position position="165"/>
    </location>
</feature>
<evidence type="ECO:0000256" key="2">
    <source>
        <dbReference type="PIRSR" id="PIRSR029681-1"/>
    </source>
</evidence>
<comment type="catalytic activity">
    <reaction evidence="1">
        <text>a 3-(acyloxy)acyl derivative of bacterial toxin + H2O = a 3-hydroxyacyl derivative of bacterial toxin + a fatty acid + H(+)</text>
        <dbReference type="Rhea" id="RHEA:12032"/>
        <dbReference type="ChEBI" id="CHEBI:15377"/>
        <dbReference type="ChEBI" id="CHEBI:15378"/>
        <dbReference type="ChEBI" id="CHEBI:28868"/>
        <dbReference type="ChEBI" id="CHEBI:136853"/>
        <dbReference type="ChEBI" id="CHEBI:140675"/>
        <dbReference type="EC" id="3.1.1.77"/>
    </reaction>
</comment>
<dbReference type="Proteomes" id="UP000214603">
    <property type="component" value="Unassembled WGS sequence"/>
</dbReference>
<dbReference type="RefSeq" id="WP_088604308.1">
    <property type="nucleotide sequence ID" value="NZ_NJIH01000008.1"/>
</dbReference>
<feature type="active site" description="Charge relay system" evidence="2">
    <location>
        <position position="177"/>
    </location>
</feature>
<keyword evidence="1" id="KW-0472">Membrane</keyword>
<dbReference type="InterPro" id="IPR011250">
    <property type="entry name" value="OMP/PagP_B-barrel"/>
</dbReference>
<evidence type="ECO:0000313" key="6">
    <source>
        <dbReference type="Proteomes" id="UP000214603"/>
    </source>
</evidence>